<dbReference type="InterPro" id="IPR044750">
    <property type="entry name" value="C2_SRC2/BAP"/>
</dbReference>
<evidence type="ECO:0000313" key="2">
    <source>
        <dbReference type="EMBL" id="KAK6947871.1"/>
    </source>
</evidence>
<feature type="domain" description="C2" evidence="1">
    <location>
        <begin position="9"/>
        <end position="133"/>
    </location>
</feature>
<protein>
    <submittedName>
        <fullName evidence="2">C2 domain</fullName>
    </submittedName>
</protein>
<dbReference type="CDD" id="cd04051">
    <property type="entry name" value="C2_SRC2_like"/>
    <property type="match status" value="1"/>
</dbReference>
<comment type="caution">
    <text evidence="2">The sequence shown here is derived from an EMBL/GenBank/DDBJ whole genome shotgun (WGS) entry which is preliminary data.</text>
</comment>
<accession>A0AAN8WFI9</accession>
<reference evidence="2 3" key="1">
    <citation type="submission" date="2023-12" db="EMBL/GenBank/DDBJ databases">
        <title>A high-quality genome assembly for Dillenia turbinata (Dilleniales).</title>
        <authorList>
            <person name="Chanderbali A."/>
        </authorList>
    </citation>
    <scope>NUCLEOTIDE SEQUENCE [LARGE SCALE GENOMIC DNA]</scope>
    <source>
        <strain evidence="2">LSX21</strain>
        <tissue evidence="2">Leaf</tissue>
    </source>
</reference>
<dbReference type="PROSITE" id="PS50004">
    <property type="entry name" value="C2"/>
    <property type="match status" value="1"/>
</dbReference>
<keyword evidence="3" id="KW-1185">Reference proteome</keyword>
<proteinExistence type="predicted"/>
<dbReference type="Gene3D" id="2.60.40.150">
    <property type="entry name" value="C2 domain"/>
    <property type="match status" value="1"/>
</dbReference>
<dbReference type="GO" id="GO:0006952">
    <property type="term" value="P:defense response"/>
    <property type="evidence" value="ECO:0007669"/>
    <property type="project" value="InterPro"/>
</dbReference>
<dbReference type="Proteomes" id="UP001370490">
    <property type="component" value="Unassembled WGS sequence"/>
</dbReference>
<dbReference type="AlphaFoldDB" id="A0AAN8WFI9"/>
<dbReference type="EMBL" id="JBAMMX010000001">
    <property type="protein sequence ID" value="KAK6947871.1"/>
    <property type="molecule type" value="Genomic_DNA"/>
</dbReference>
<name>A0AAN8WFI9_9MAGN</name>
<gene>
    <name evidence="2" type="ORF">RJ641_001344</name>
</gene>
<evidence type="ECO:0000313" key="3">
    <source>
        <dbReference type="Proteomes" id="UP001370490"/>
    </source>
</evidence>
<dbReference type="InterPro" id="IPR035892">
    <property type="entry name" value="C2_domain_sf"/>
</dbReference>
<dbReference type="SMART" id="SM00239">
    <property type="entry name" value="C2"/>
    <property type="match status" value="1"/>
</dbReference>
<dbReference type="InterPro" id="IPR000008">
    <property type="entry name" value="C2_dom"/>
</dbReference>
<dbReference type="PANTHER" id="PTHR32246:SF133">
    <property type="entry name" value="C2 DOMAIN-CONTAINING PROTEIN"/>
    <property type="match status" value="1"/>
</dbReference>
<dbReference type="Pfam" id="PF00168">
    <property type="entry name" value="C2"/>
    <property type="match status" value="1"/>
</dbReference>
<dbReference type="SUPFAM" id="SSF49562">
    <property type="entry name" value="C2 domain (Calcium/lipid-binding domain, CaLB)"/>
    <property type="match status" value="1"/>
</dbReference>
<organism evidence="2 3">
    <name type="scientific">Dillenia turbinata</name>
    <dbReference type="NCBI Taxonomy" id="194707"/>
    <lineage>
        <taxon>Eukaryota</taxon>
        <taxon>Viridiplantae</taxon>
        <taxon>Streptophyta</taxon>
        <taxon>Embryophyta</taxon>
        <taxon>Tracheophyta</taxon>
        <taxon>Spermatophyta</taxon>
        <taxon>Magnoliopsida</taxon>
        <taxon>eudicotyledons</taxon>
        <taxon>Gunneridae</taxon>
        <taxon>Pentapetalae</taxon>
        <taxon>Dilleniales</taxon>
        <taxon>Dilleniaceae</taxon>
        <taxon>Dillenia</taxon>
    </lineage>
</organism>
<evidence type="ECO:0000259" key="1">
    <source>
        <dbReference type="PROSITE" id="PS50004"/>
    </source>
</evidence>
<dbReference type="PANTHER" id="PTHR32246">
    <property type="entry name" value="INGRESSION PROTEIN FIC1"/>
    <property type="match status" value="1"/>
</dbReference>
<sequence>MASSFLSFPSTTTAVKSMSQGNSNKPLLLEINLISAQQLKQTGIAREMYTYAVAWINPQLKLRSRTDMAGRENPTWNDKFVFMIDEKTLRKSNSALVFEIYSVRSFGAQDKLVGTSRVLLDTLVGVGGNNRYCEGLRGTFKSFYVRRPSGRPHGILNIGVITLEGSNYDVMSEFVRLRSGVDYRRLTGGSNSGVVDKNYDLAKKKLGIKKNEEKSRIHECPYVT</sequence>